<reference evidence="17" key="1">
    <citation type="submission" date="2019-03" db="EMBL/GenBank/DDBJ databases">
        <title>Lake Tanganyika Metagenome-Assembled Genomes (MAGs).</title>
        <authorList>
            <person name="Tran P."/>
        </authorList>
    </citation>
    <scope>NUCLEOTIDE SEQUENCE</scope>
    <source>
        <strain evidence="17">M_DeepCast_400m_m2_100</strain>
    </source>
</reference>
<dbReference type="Pfam" id="PF07992">
    <property type="entry name" value="Pyr_redox_2"/>
    <property type="match status" value="1"/>
</dbReference>
<dbReference type="InterPro" id="IPR016156">
    <property type="entry name" value="FAD/NAD-linked_Rdtase_dimer_sf"/>
</dbReference>
<feature type="binding site" evidence="12">
    <location>
        <begin position="315"/>
        <end position="318"/>
    </location>
    <ligand>
        <name>FAD</name>
        <dbReference type="ChEBI" id="CHEBI:57692"/>
    </ligand>
</feature>
<evidence type="ECO:0000256" key="10">
    <source>
        <dbReference type="ARBA" id="ARBA00049187"/>
    </source>
</evidence>
<accession>A0A938BME6</accession>
<evidence type="ECO:0000256" key="1">
    <source>
        <dbReference type="ARBA" id="ARBA00007532"/>
    </source>
</evidence>
<evidence type="ECO:0000256" key="5">
    <source>
        <dbReference type="ARBA" id="ARBA00022827"/>
    </source>
</evidence>
<dbReference type="GO" id="GO:0050660">
    <property type="term" value="F:flavin adenine dinucleotide binding"/>
    <property type="evidence" value="ECO:0007669"/>
    <property type="project" value="InterPro"/>
</dbReference>
<keyword evidence="6 14" id="KW-0560">Oxidoreductase</keyword>
<dbReference type="InterPro" id="IPR006258">
    <property type="entry name" value="Lipoamide_DH"/>
</dbReference>
<dbReference type="InterPro" id="IPR023753">
    <property type="entry name" value="FAD/NAD-binding_dom"/>
</dbReference>
<evidence type="ECO:0000256" key="4">
    <source>
        <dbReference type="ARBA" id="ARBA00022630"/>
    </source>
</evidence>
<evidence type="ECO:0000256" key="13">
    <source>
        <dbReference type="PIRSR" id="PIRSR000350-4"/>
    </source>
</evidence>
<feature type="domain" description="FAD/NAD(P)-binding" evidence="16">
    <location>
        <begin position="9"/>
        <end position="324"/>
    </location>
</feature>
<dbReference type="InterPro" id="IPR001100">
    <property type="entry name" value="Pyr_nuc-diS_OxRdtase"/>
</dbReference>
<dbReference type="InterPro" id="IPR050151">
    <property type="entry name" value="Class-I_Pyr_Nuc-Dis_Oxidored"/>
</dbReference>
<evidence type="ECO:0000259" key="16">
    <source>
        <dbReference type="Pfam" id="PF07992"/>
    </source>
</evidence>
<gene>
    <name evidence="17" type="primary">lpdA</name>
    <name evidence="17" type="ORF">FJY75_08795</name>
</gene>
<proteinExistence type="inferred from homology"/>
<feature type="binding site" evidence="12">
    <location>
        <position position="309"/>
    </location>
    <ligand>
        <name>FAD</name>
        <dbReference type="ChEBI" id="CHEBI:57692"/>
    </ligand>
</feature>
<sequence>MGSLKQETEVVVIGAGPGGYVAAMRAADLGREVLLVEERERPGGVCLLEGCIPSKALIGAVEIVDAARRARGMGIAFGEAAVDLDALRAFTADVVAKLSGGVAHLLQRRGVELVHGRARFTGPHTLSLEGGGTIEFRRCIIATGSRINLLPPAYEKPVWSSAEALQLPSLPETLLVVGGGYIGMEMGLVYSGLGSRVSLCEFHPRLLMGADTDLVEIMVRDARRRFDEILLESRVVGVEQTGAGFAVEIESAGRTQKQEYAQILVAIGRKPNTESIGLEAIGLAVDARGHIPVDEAMRTAIPHIQAIGDAAQGPMLAHKATREGKVAAEVIAGHPAAFDNRAIPAVVFTDPEIAWAGLTEREAEAKGIPVKVGRFPLRALGRARAMGRMEGLTKVLSNPETGQIVGVGIVGPHASELIAEATLAIEMGATIEDLAATIHPHPTLSESLMEAAETAAGTGVHLPPAKKA</sequence>
<dbReference type="Pfam" id="PF02852">
    <property type="entry name" value="Pyr_redox_dim"/>
    <property type="match status" value="1"/>
</dbReference>
<comment type="similarity">
    <text evidence="1 14">Belongs to the class-I pyridine nucleotide-disulfide oxidoreductase family.</text>
</comment>
<feature type="binding site" evidence="12">
    <location>
        <begin position="143"/>
        <end position="145"/>
    </location>
    <ligand>
        <name>FAD</name>
        <dbReference type="ChEBI" id="CHEBI:57692"/>
    </ligand>
</feature>
<dbReference type="EC" id="1.8.1.4" evidence="2 14"/>
<comment type="catalytic activity">
    <reaction evidence="10 14">
        <text>N(6)-[(R)-dihydrolipoyl]-L-lysyl-[protein] + NAD(+) = N(6)-[(R)-lipoyl]-L-lysyl-[protein] + NADH + H(+)</text>
        <dbReference type="Rhea" id="RHEA:15045"/>
        <dbReference type="Rhea" id="RHEA-COMP:10474"/>
        <dbReference type="Rhea" id="RHEA-COMP:10475"/>
        <dbReference type="ChEBI" id="CHEBI:15378"/>
        <dbReference type="ChEBI" id="CHEBI:57540"/>
        <dbReference type="ChEBI" id="CHEBI:57945"/>
        <dbReference type="ChEBI" id="CHEBI:83099"/>
        <dbReference type="ChEBI" id="CHEBI:83100"/>
        <dbReference type="EC" id="1.8.1.4"/>
    </reaction>
</comment>
<keyword evidence="7 12" id="KW-0520">NAD</keyword>
<dbReference type="AlphaFoldDB" id="A0A938BME6"/>
<feature type="active site" description="Proton acceptor" evidence="11">
    <location>
        <position position="441"/>
    </location>
</feature>
<feature type="domain" description="Pyridine nucleotide-disulphide oxidoreductase dimerisation" evidence="15">
    <location>
        <begin position="343"/>
        <end position="452"/>
    </location>
</feature>
<dbReference type="Proteomes" id="UP000748308">
    <property type="component" value="Unassembled WGS sequence"/>
</dbReference>
<dbReference type="GO" id="GO:0006103">
    <property type="term" value="P:2-oxoglutarate metabolic process"/>
    <property type="evidence" value="ECO:0007669"/>
    <property type="project" value="TreeGrafter"/>
</dbReference>
<dbReference type="SUPFAM" id="SSF55424">
    <property type="entry name" value="FAD/NAD-linked reductases, dimerisation (C-terminal) domain"/>
    <property type="match status" value="1"/>
</dbReference>
<evidence type="ECO:0000256" key="9">
    <source>
        <dbReference type="ARBA" id="ARBA00023284"/>
    </source>
</evidence>
<dbReference type="PIRSF" id="PIRSF000350">
    <property type="entry name" value="Mercury_reductase_MerA"/>
    <property type="match status" value="1"/>
</dbReference>
<organism evidence="17 18">
    <name type="scientific">Eiseniibacteriota bacterium</name>
    <dbReference type="NCBI Taxonomy" id="2212470"/>
    <lineage>
        <taxon>Bacteria</taxon>
        <taxon>Candidatus Eiseniibacteriota</taxon>
    </lineage>
</organism>
<keyword evidence="8" id="KW-1015">Disulfide bond</keyword>
<keyword evidence="12" id="KW-0547">Nucleotide-binding</keyword>
<evidence type="ECO:0000256" key="8">
    <source>
        <dbReference type="ARBA" id="ARBA00023157"/>
    </source>
</evidence>
<comment type="cofactor">
    <cofactor evidence="12 14">
        <name>FAD</name>
        <dbReference type="ChEBI" id="CHEBI:57692"/>
    </cofactor>
    <text evidence="12 14">Binds 1 FAD per subunit.</text>
</comment>
<keyword evidence="4 14" id="KW-0285">Flavoprotein</keyword>
<dbReference type="SUPFAM" id="SSF51905">
    <property type="entry name" value="FAD/NAD(P)-binding domain"/>
    <property type="match status" value="1"/>
</dbReference>
<comment type="miscellaneous">
    <text evidence="14">The active site is a redox-active disulfide bond.</text>
</comment>
<feature type="binding site" evidence="12">
    <location>
        <begin position="178"/>
        <end position="185"/>
    </location>
    <ligand>
        <name>NAD(+)</name>
        <dbReference type="ChEBI" id="CHEBI:57540"/>
    </ligand>
</feature>
<dbReference type="PRINTS" id="PR00368">
    <property type="entry name" value="FADPNR"/>
</dbReference>
<dbReference type="EMBL" id="VGIY01000222">
    <property type="protein sequence ID" value="MBM3317939.1"/>
    <property type="molecule type" value="Genomic_DNA"/>
</dbReference>
<keyword evidence="9 14" id="KW-0676">Redox-active center</keyword>
<evidence type="ECO:0000256" key="12">
    <source>
        <dbReference type="PIRSR" id="PIRSR000350-3"/>
    </source>
</evidence>
<feature type="binding site" evidence="12">
    <location>
        <position position="268"/>
    </location>
    <ligand>
        <name>NAD(+)</name>
        <dbReference type="ChEBI" id="CHEBI:57540"/>
    </ligand>
</feature>
<feature type="binding site" evidence="12">
    <location>
        <position position="55"/>
    </location>
    <ligand>
        <name>FAD</name>
        <dbReference type="ChEBI" id="CHEBI:57692"/>
    </ligand>
</feature>
<dbReference type="Gene3D" id="3.30.390.30">
    <property type="match status" value="1"/>
</dbReference>
<keyword evidence="5 12" id="KW-0274">FAD</keyword>
<evidence type="ECO:0000256" key="2">
    <source>
        <dbReference type="ARBA" id="ARBA00012608"/>
    </source>
</evidence>
<comment type="caution">
    <text evidence="17">The sequence shown here is derived from an EMBL/GenBank/DDBJ whole genome shotgun (WGS) entry which is preliminary data.</text>
</comment>
<dbReference type="PROSITE" id="PS00076">
    <property type="entry name" value="PYRIDINE_REDOX_1"/>
    <property type="match status" value="1"/>
</dbReference>
<dbReference type="InterPro" id="IPR036188">
    <property type="entry name" value="FAD/NAD-bd_sf"/>
</dbReference>
<feature type="binding site" evidence="12">
    <location>
        <position position="201"/>
    </location>
    <ligand>
        <name>NAD(+)</name>
        <dbReference type="ChEBI" id="CHEBI:57540"/>
    </ligand>
</feature>
<feature type="disulfide bond" description="Redox-active" evidence="13">
    <location>
        <begin position="46"/>
        <end position="51"/>
    </location>
</feature>
<evidence type="ECO:0000313" key="17">
    <source>
        <dbReference type="EMBL" id="MBM3317939.1"/>
    </source>
</evidence>
<dbReference type="PANTHER" id="PTHR22912:SF160">
    <property type="entry name" value="DIHYDROLIPOYL DEHYDROGENASE"/>
    <property type="match status" value="1"/>
</dbReference>
<name>A0A938BME6_UNCEI</name>
<dbReference type="FunFam" id="3.30.390.30:FF:000001">
    <property type="entry name" value="Dihydrolipoyl dehydrogenase"/>
    <property type="match status" value="1"/>
</dbReference>
<dbReference type="PANTHER" id="PTHR22912">
    <property type="entry name" value="DISULFIDE OXIDOREDUCTASE"/>
    <property type="match status" value="1"/>
</dbReference>
<dbReference type="Gene3D" id="3.50.50.60">
    <property type="entry name" value="FAD/NAD(P)-binding domain"/>
    <property type="match status" value="2"/>
</dbReference>
<evidence type="ECO:0000256" key="6">
    <source>
        <dbReference type="ARBA" id="ARBA00023002"/>
    </source>
</evidence>
<evidence type="ECO:0000313" key="18">
    <source>
        <dbReference type="Proteomes" id="UP000748308"/>
    </source>
</evidence>
<evidence type="ECO:0000256" key="14">
    <source>
        <dbReference type="RuleBase" id="RU003692"/>
    </source>
</evidence>
<dbReference type="InterPro" id="IPR004099">
    <property type="entry name" value="Pyr_nucl-diS_OxRdtase_dimer"/>
</dbReference>
<evidence type="ECO:0000256" key="3">
    <source>
        <dbReference type="ARBA" id="ARBA00016961"/>
    </source>
</evidence>
<evidence type="ECO:0000256" key="11">
    <source>
        <dbReference type="PIRSR" id="PIRSR000350-2"/>
    </source>
</evidence>
<evidence type="ECO:0000256" key="7">
    <source>
        <dbReference type="ARBA" id="ARBA00023027"/>
    </source>
</evidence>
<dbReference type="NCBIfam" id="TIGR01350">
    <property type="entry name" value="lipoamide_DH"/>
    <property type="match status" value="1"/>
</dbReference>
<protein>
    <recommendedName>
        <fullName evidence="3 14">Dihydrolipoyl dehydrogenase</fullName>
        <ecNumber evidence="2 14">1.8.1.4</ecNumber>
    </recommendedName>
</protein>
<dbReference type="GO" id="GO:0004148">
    <property type="term" value="F:dihydrolipoyl dehydrogenase (NADH) activity"/>
    <property type="evidence" value="ECO:0007669"/>
    <property type="project" value="UniProtKB-EC"/>
</dbReference>
<dbReference type="PRINTS" id="PR00411">
    <property type="entry name" value="PNDRDTASEI"/>
</dbReference>
<evidence type="ECO:0000259" key="15">
    <source>
        <dbReference type="Pfam" id="PF02852"/>
    </source>
</evidence>
<dbReference type="InterPro" id="IPR012999">
    <property type="entry name" value="Pyr_OxRdtase_I_AS"/>
</dbReference>